<dbReference type="GO" id="GO:0006753">
    <property type="term" value="P:nucleoside phosphate metabolic process"/>
    <property type="evidence" value="ECO:0007669"/>
    <property type="project" value="TreeGrafter"/>
</dbReference>
<dbReference type="KEGG" id="vde:111250414"/>
<dbReference type="EnsemblMetazoa" id="XM_022805635">
    <property type="protein sequence ID" value="XP_022661370"/>
    <property type="gene ID" value="LOC111250414"/>
</dbReference>
<evidence type="ECO:0000256" key="4">
    <source>
        <dbReference type="ARBA" id="ARBA00022490"/>
    </source>
</evidence>
<name>A0A7M7K729_VARDE</name>
<dbReference type="InterPro" id="IPR015797">
    <property type="entry name" value="NUDIX_hydrolase-like_dom_sf"/>
</dbReference>
<dbReference type="PROSITE" id="PS51462">
    <property type="entry name" value="NUDIX"/>
    <property type="match status" value="1"/>
</dbReference>
<feature type="domain" description="Nudix hydrolase" evidence="12">
    <location>
        <begin position="51"/>
        <end position="208"/>
    </location>
</feature>
<dbReference type="EnsemblMetazoa" id="XM_022805636">
    <property type="protein sequence ID" value="XP_022661371"/>
    <property type="gene ID" value="LOC111250414"/>
</dbReference>
<evidence type="ECO:0000256" key="5">
    <source>
        <dbReference type="ARBA" id="ARBA00022801"/>
    </source>
</evidence>
<dbReference type="GO" id="GO:0005737">
    <property type="term" value="C:cytoplasm"/>
    <property type="evidence" value="ECO:0007669"/>
    <property type="project" value="UniProtKB-SubCell"/>
</dbReference>
<dbReference type="InterPro" id="IPR004385">
    <property type="entry name" value="NDP_pyrophosphatase"/>
</dbReference>
<comment type="cofactor">
    <cofactor evidence="1">
        <name>Mg(2+)</name>
        <dbReference type="ChEBI" id="CHEBI:18420"/>
    </cofactor>
</comment>
<dbReference type="RefSeq" id="XP_022661370.1">
    <property type="nucleotide sequence ID" value="XM_022805635.1"/>
</dbReference>
<keyword evidence="5" id="KW-0378">Hydrolase</keyword>
<dbReference type="RefSeq" id="XP_022661369.1">
    <property type="nucleotide sequence ID" value="XM_022805634.1"/>
</dbReference>
<dbReference type="PANTHER" id="PTHR11839">
    <property type="entry name" value="UDP/ADP-SUGAR PYROPHOSPHATASE"/>
    <property type="match status" value="1"/>
</dbReference>
<dbReference type="InParanoid" id="A0A7M7K729"/>
<dbReference type="EnsemblMetazoa" id="XM_022805637">
    <property type="protein sequence ID" value="XP_022661372"/>
    <property type="gene ID" value="LOC111250414"/>
</dbReference>
<sequence length="228" mass="25934">MLKNRVWLLQKQIMDKICDVRIVDCLESSYIKPYRMEYKQNGRQRVWDLCKVHDSVACIVYNSTRDRLLFVTQFRPGVYMNRCSSVNGVVDTDRYPGSLGLTLELCAGITDKDKTVEQTMQEELEEEIGYHVPLDRIQKVTAYRSGVGTQGSKQTLFYAVVRDEDRTSSGGGNDSEGEMIQVIEMSPSEAQSVLMDESIMRPPSLLFAVQWWLANHASKFAAKEAADK</sequence>
<evidence type="ECO:0000256" key="3">
    <source>
        <dbReference type="ARBA" id="ARBA00011738"/>
    </source>
</evidence>
<evidence type="ECO:0000256" key="1">
    <source>
        <dbReference type="ARBA" id="ARBA00001946"/>
    </source>
</evidence>
<evidence type="ECO:0000256" key="2">
    <source>
        <dbReference type="ARBA" id="ARBA00004496"/>
    </source>
</evidence>
<dbReference type="GO" id="GO:0019693">
    <property type="term" value="P:ribose phosphate metabolic process"/>
    <property type="evidence" value="ECO:0007669"/>
    <property type="project" value="TreeGrafter"/>
</dbReference>
<evidence type="ECO:0000256" key="6">
    <source>
        <dbReference type="ARBA" id="ARBA00022842"/>
    </source>
</evidence>
<evidence type="ECO:0000256" key="9">
    <source>
        <dbReference type="ARBA" id="ARBA00066480"/>
    </source>
</evidence>
<dbReference type="GO" id="GO:0008768">
    <property type="term" value="F:UDP-sugar diphosphatase activity"/>
    <property type="evidence" value="ECO:0007669"/>
    <property type="project" value="UniProtKB-EC"/>
</dbReference>
<dbReference type="AlphaFoldDB" id="A0A7M7K729"/>
<dbReference type="Pfam" id="PF00293">
    <property type="entry name" value="NUDIX"/>
    <property type="match status" value="1"/>
</dbReference>
<dbReference type="RefSeq" id="XP_022661371.1">
    <property type="nucleotide sequence ID" value="XM_022805636.1"/>
</dbReference>
<organism evidence="13 14">
    <name type="scientific">Varroa destructor</name>
    <name type="common">Honeybee mite</name>
    <dbReference type="NCBI Taxonomy" id="109461"/>
    <lineage>
        <taxon>Eukaryota</taxon>
        <taxon>Metazoa</taxon>
        <taxon>Ecdysozoa</taxon>
        <taxon>Arthropoda</taxon>
        <taxon>Chelicerata</taxon>
        <taxon>Arachnida</taxon>
        <taxon>Acari</taxon>
        <taxon>Parasitiformes</taxon>
        <taxon>Mesostigmata</taxon>
        <taxon>Gamasina</taxon>
        <taxon>Dermanyssoidea</taxon>
        <taxon>Varroidae</taxon>
        <taxon>Varroa</taxon>
    </lineage>
</organism>
<dbReference type="OMA" id="YTYELCA"/>
<keyword evidence="6" id="KW-0460">Magnesium</keyword>
<dbReference type="RefSeq" id="XP_022661372.1">
    <property type="nucleotide sequence ID" value="XM_022805637.1"/>
</dbReference>
<protein>
    <recommendedName>
        <fullName evidence="10">Uridine diphosphate glucose pyrophosphatase NUDT14</fullName>
        <ecNumber evidence="9">3.6.1.45</ecNumber>
    </recommendedName>
    <alternativeName>
        <fullName evidence="11">Nucleoside diphosphate-linked moiety X motif 14</fullName>
    </alternativeName>
</protein>
<dbReference type="CDD" id="cd18887">
    <property type="entry name" value="NUDIX_UGPPase_Nudt14"/>
    <property type="match status" value="1"/>
</dbReference>
<evidence type="ECO:0000256" key="7">
    <source>
        <dbReference type="ARBA" id="ARBA00051086"/>
    </source>
</evidence>
<comment type="catalytic activity">
    <reaction evidence="7">
        <text>UDP-sugar + H2O = UMP + alpha-D-aldose 1-phosphate.</text>
        <dbReference type="EC" id="3.6.1.45"/>
    </reaction>
</comment>
<keyword evidence="4" id="KW-0963">Cytoplasm</keyword>
<dbReference type="PANTHER" id="PTHR11839:SF15">
    <property type="entry name" value="URIDINE DIPHOSPHATE GLUCOSE PYROPHOSPHATASE NUDT14"/>
    <property type="match status" value="1"/>
</dbReference>
<evidence type="ECO:0000256" key="11">
    <source>
        <dbReference type="ARBA" id="ARBA00080475"/>
    </source>
</evidence>
<dbReference type="GO" id="GO:0046872">
    <property type="term" value="F:metal ion binding"/>
    <property type="evidence" value="ECO:0007669"/>
    <property type="project" value="InterPro"/>
</dbReference>
<comment type="subunit">
    <text evidence="3">Homodimer.</text>
</comment>
<reference evidence="13" key="1">
    <citation type="submission" date="2021-01" db="UniProtKB">
        <authorList>
            <consortium name="EnsemblMetazoa"/>
        </authorList>
    </citation>
    <scope>IDENTIFICATION</scope>
</reference>
<dbReference type="NCBIfam" id="TIGR00052">
    <property type="entry name" value="nudix-type nucleoside diphosphatase, YffH/AdpP family"/>
    <property type="match status" value="1"/>
</dbReference>
<dbReference type="InterPro" id="IPR000086">
    <property type="entry name" value="NUDIX_hydrolase_dom"/>
</dbReference>
<dbReference type="Gene3D" id="3.90.79.10">
    <property type="entry name" value="Nucleoside Triphosphate Pyrophosphohydrolase"/>
    <property type="match status" value="1"/>
</dbReference>
<comment type="function">
    <text evidence="8">Hydrolyzes UDP-glucose to glucose 1-phosphate and UMP and ADP-ribose to ribose 5-phosphate and AMP. The physiological substrate is probably UDP-glucose. Poor activity on other substrates such as ADP-glucose, CDP-glucose, GDP-glucose and GDP-mannose.</text>
</comment>
<dbReference type="OrthoDB" id="10249920at2759"/>
<dbReference type="EnsemblMetazoa" id="XM_022805634">
    <property type="protein sequence ID" value="XP_022661369"/>
    <property type="gene ID" value="LOC111250414"/>
</dbReference>
<dbReference type="Proteomes" id="UP000594260">
    <property type="component" value="Unplaced"/>
</dbReference>
<evidence type="ECO:0000313" key="13">
    <source>
        <dbReference type="EnsemblMetazoa" id="XP_022661371"/>
    </source>
</evidence>
<comment type="subcellular location">
    <subcellularLocation>
        <location evidence="2">Cytoplasm</location>
    </subcellularLocation>
</comment>
<dbReference type="SUPFAM" id="SSF55811">
    <property type="entry name" value="Nudix"/>
    <property type="match status" value="1"/>
</dbReference>
<dbReference type="FunFam" id="3.90.79.10:FF:000035">
    <property type="entry name" value="Uridine diphosphate glucose pyrophosphatase"/>
    <property type="match status" value="1"/>
</dbReference>
<dbReference type="GeneID" id="111250414"/>
<dbReference type="FunCoup" id="A0A7M7K729">
    <property type="interactions" value="332"/>
</dbReference>
<accession>A0A7M7K729</accession>
<evidence type="ECO:0000259" key="12">
    <source>
        <dbReference type="PROSITE" id="PS51462"/>
    </source>
</evidence>
<evidence type="ECO:0000256" key="10">
    <source>
        <dbReference type="ARBA" id="ARBA00071467"/>
    </source>
</evidence>
<evidence type="ECO:0000256" key="8">
    <source>
        <dbReference type="ARBA" id="ARBA00054674"/>
    </source>
</evidence>
<evidence type="ECO:0000313" key="14">
    <source>
        <dbReference type="Proteomes" id="UP000594260"/>
    </source>
</evidence>
<dbReference type="EC" id="3.6.1.45" evidence="9"/>
<proteinExistence type="predicted"/>
<keyword evidence="14" id="KW-1185">Reference proteome</keyword>